<reference evidence="4 5" key="1">
    <citation type="submission" date="2012-08" db="EMBL/GenBank/DDBJ databases">
        <title>Oryza genome evolution.</title>
        <authorList>
            <person name="Wing R.A."/>
        </authorList>
    </citation>
    <scope>NUCLEOTIDE SEQUENCE</scope>
</reference>
<dbReference type="Gramene" id="LPERR08G09770.3">
    <property type="protein sequence ID" value="LPERR08G09770.3"/>
    <property type="gene ID" value="LPERR08G09770"/>
</dbReference>
<feature type="coiled-coil region" evidence="1">
    <location>
        <begin position="1050"/>
        <end position="1091"/>
    </location>
</feature>
<feature type="region of interest" description="Disordered" evidence="2">
    <location>
        <begin position="441"/>
        <end position="463"/>
    </location>
</feature>
<dbReference type="EnsemblPlants" id="LPERR08G09770.3">
    <property type="protein sequence ID" value="LPERR08G09770.3"/>
    <property type="gene ID" value="LPERR08G09770"/>
</dbReference>
<feature type="compositionally biased region" description="Basic and acidic residues" evidence="2">
    <location>
        <begin position="19"/>
        <end position="45"/>
    </location>
</feature>
<feature type="region of interest" description="Disordered" evidence="2">
    <location>
        <begin position="525"/>
        <end position="597"/>
    </location>
</feature>
<dbReference type="Proteomes" id="UP000032180">
    <property type="component" value="Chromosome 8"/>
</dbReference>
<feature type="compositionally biased region" description="Basic and acidic residues" evidence="2">
    <location>
        <begin position="1410"/>
        <end position="1426"/>
    </location>
</feature>
<feature type="compositionally biased region" description="Polar residues" evidence="2">
    <location>
        <begin position="1339"/>
        <end position="1359"/>
    </location>
</feature>
<keyword evidence="3" id="KW-0472">Membrane</keyword>
<keyword evidence="1" id="KW-0175">Coiled coil</keyword>
<dbReference type="PANTHER" id="PTHR48454:SF1">
    <property type="entry name" value="PROTON PUMP-INTERACTOR 1"/>
    <property type="match status" value="1"/>
</dbReference>
<evidence type="ECO:0000256" key="1">
    <source>
        <dbReference type="SAM" id="Coils"/>
    </source>
</evidence>
<feature type="region of interest" description="Disordered" evidence="2">
    <location>
        <begin position="1452"/>
        <end position="1550"/>
    </location>
</feature>
<feature type="compositionally biased region" description="Basic and acidic residues" evidence="2">
    <location>
        <begin position="1452"/>
        <end position="1496"/>
    </location>
</feature>
<evidence type="ECO:0000256" key="3">
    <source>
        <dbReference type="SAM" id="Phobius"/>
    </source>
</evidence>
<evidence type="ECO:0008006" key="6">
    <source>
        <dbReference type="Google" id="ProtNLM"/>
    </source>
</evidence>
<feature type="transmembrane region" description="Helical" evidence="3">
    <location>
        <begin position="1576"/>
        <end position="1597"/>
    </location>
</feature>
<organism evidence="4 5">
    <name type="scientific">Leersia perrieri</name>
    <dbReference type="NCBI Taxonomy" id="77586"/>
    <lineage>
        <taxon>Eukaryota</taxon>
        <taxon>Viridiplantae</taxon>
        <taxon>Streptophyta</taxon>
        <taxon>Embryophyta</taxon>
        <taxon>Tracheophyta</taxon>
        <taxon>Spermatophyta</taxon>
        <taxon>Magnoliopsida</taxon>
        <taxon>Liliopsida</taxon>
        <taxon>Poales</taxon>
        <taxon>Poaceae</taxon>
        <taxon>BOP clade</taxon>
        <taxon>Oryzoideae</taxon>
        <taxon>Oryzeae</taxon>
        <taxon>Oryzinae</taxon>
        <taxon>Leersia</taxon>
    </lineage>
</organism>
<feature type="compositionally biased region" description="Basic and acidic residues" evidence="2">
    <location>
        <begin position="536"/>
        <end position="572"/>
    </location>
</feature>
<accession>A0A0D9X702</accession>
<dbReference type="STRING" id="77586.A0A0D9X702"/>
<feature type="coiled-coil region" evidence="1">
    <location>
        <begin position="1208"/>
        <end position="1242"/>
    </location>
</feature>
<keyword evidence="3" id="KW-0812">Transmembrane</keyword>
<evidence type="ECO:0000256" key="2">
    <source>
        <dbReference type="SAM" id="MobiDB-lite"/>
    </source>
</evidence>
<reference evidence="4" key="3">
    <citation type="submission" date="2015-04" db="UniProtKB">
        <authorList>
            <consortium name="EnsemblPlants"/>
        </authorList>
    </citation>
    <scope>IDENTIFICATION</scope>
</reference>
<evidence type="ECO:0000313" key="4">
    <source>
        <dbReference type="EnsemblPlants" id="LPERR08G09770.3"/>
    </source>
</evidence>
<sequence>MAAEEAVCGGGGESQEPELLVKEVPEASPELKELEKHVREGKGEVQEAELPVDEVPSVSPQLKELEKPVSGGEGEVLEAESPVDEAPSVSPKLKELEKPVCGGEGELQEAESSVDEAPSVLPELKELEKPVSGREGEVLEAESPVDEAPSVSPELKELEKAVCGGEGEVQEAESPLDEALSVSPELNELEKPLCGGEGEVQEVELPVEEAPAASLELKELEECVGETELVVKEAPAALPELNEVEKCIGETELPVEEKLAALPELKEVEKHVGEGEAVSNTVMVADNNSGDLTKEVSDLESKLDPAVLGEDGEVQSNAASGHGHEDGVDGNSEAGALMVNGHLHPEVPDCVEEVNDELAAPEITGLIEQEMEGREPEGMGVMMSDLHDHTDTTISESKVSSEDNSIEHDVTELIMQETIIGEQDGSDVSTANGHAHVGKNDDCDASAKNPDVGDGQSTCEQTAGDSVKLVEQDDLDGYVTNGHEHDDTSVDVDVAAAMLDVHGNKSKGQDTAAFVELETATVEHDQADISLTSGHDQVDRNSDSGEAEAKSEVCDCNGKRRESSTDSTEMFRQEAMTGEQGTGNESVDNGFDHPNANADLAEAPTQVMVCSKDSGMVQSAVEGVESVPHERTLKVADQQTEGDANVDNKEVPREEAKITNWYEHVEESAVLEPQIEDGQHDFALVERLDNRTVEEEEILQDTCTSGVDIAAVEADALYVERNGEAALEGTKTKEKHEKTNNEILQVDDFSSDNVECLVQSDELIKADGDTTFQTAEPVSYSMGETEKEEAGGPVYSKEASLVSVQLQTTASFQETEDELSATPGNHIADNSDIEKIDTELKQEPDMEVFDGAQLSAAPNVVSAIHGKIRSSDLTDSDVAEFERSTPACNSGTPSAALTGVSDSNVNSTASVAQVEDDASDEGKIINENLTATVTQVEQDGPSIDDDKIPADGTVDDVCSRNAKACITSCEAQTEYLEDIASTTVDVIHDKQNGDGNIHDDNSNITGDHNESQLEITTDNENREDLQVINPNSICLMKVPKFSSEALWADIQDAQSRLDELTQKRDAINILRKKKRDLCDGYQMQLEAAREQERGARAAHGGKRQDLNSLQSMIGRLNKANSIQDIDAMIEMKEKTITHESISLKDEKQLLQDIKELKAQKKQLYSNMGSRTEMDEAFNNKEHIHEKHKILKKDSDVLLTNLKSLEDKTRFIKKALDDERDALRKLNEEHRAANEIRQKAYDEWFELKKEPGRKNKFFFTYRKDYGTAQEYANKRDVMGLALFCNNQVESLMELWNKDDDFRRQYVESNKNSTLRRLGAPDGRRLGPDEVPPVIPRKFSRMQSDTSRLPVSSRHVSTSASEAMPPKPASSVTTVEEESFPVLQGSQNSKPSKPKVPDNSSSNETPRAPVTQKEDVEKIEKEKKQRMEEDLELARQAAELACREEEIRQEKAAAEKERLRLEQKAKAKEAEERKRRKAEKAQERAEFRARKEAEEKKAKKDRRKGSTSDSVNDNGEGNAEATVANGADPSSTENSREVDNPQHRAPKKRPSVALKQLNKMEPMPLALRNKGRRKMRQYIIVAVVAAFSVLALVMASKYVPSNFRASSS</sequence>
<name>A0A0D9X702_9ORYZ</name>
<dbReference type="eggNOG" id="ENOG502QPUC">
    <property type="taxonomic scope" value="Eukaryota"/>
</dbReference>
<protein>
    <recommendedName>
        <fullName evidence="6">Proton pump-interactor 1</fullName>
    </recommendedName>
</protein>
<dbReference type="PANTHER" id="PTHR48454">
    <property type="entry name" value="PUTATIVE RNA-BINDING DOMAIN-CONTAINING PROTEIN-RELATED"/>
    <property type="match status" value="1"/>
</dbReference>
<proteinExistence type="predicted"/>
<feature type="region of interest" description="Disordered" evidence="2">
    <location>
        <begin position="1309"/>
        <end position="1429"/>
    </location>
</feature>
<keyword evidence="3" id="KW-1133">Transmembrane helix</keyword>
<feature type="compositionally biased region" description="Basic and acidic residues" evidence="2">
    <location>
        <begin position="123"/>
        <end position="137"/>
    </location>
</feature>
<feature type="region of interest" description="Disordered" evidence="2">
    <location>
        <begin position="1"/>
        <end position="154"/>
    </location>
</feature>
<reference evidence="5" key="2">
    <citation type="submission" date="2013-12" db="EMBL/GenBank/DDBJ databases">
        <authorList>
            <person name="Yu Y."/>
            <person name="Lee S."/>
            <person name="de Baynast K."/>
            <person name="Wissotski M."/>
            <person name="Liu L."/>
            <person name="Talag J."/>
            <person name="Goicoechea J."/>
            <person name="Angelova A."/>
            <person name="Jetty R."/>
            <person name="Kudrna D."/>
            <person name="Golser W."/>
            <person name="Rivera L."/>
            <person name="Zhang J."/>
            <person name="Wing R."/>
        </authorList>
    </citation>
    <scope>NUCLEOTIDE SEQUENCE</scope>
</reference>
<keyword evidence="5" id="KW-1185">Reference proteome</keyword>
<evidence type="ECO:0000313" key="5">
    <source>
        <dbReference type="Proteomes" id="UP000032180"/>
    </source>
</evidence>